<keyword evidence="4" id="KW-1185">Reference proteome</keyword>
<proteinExistence type="predicted"/>
<feature type="transmembrane region" description="Helical" evidence="2">
    <location>
        <begin position="263"/>
        <end position="288"/>
    </location>
</feature>
<dbReference type="AlphaFoldDB" id="A0A367EN61"/>
<feature type="transmembrane region" description="Helical" evidence="2">
    <location>
        <begin position="99"/>
        <end position="120"/>
    </location>
</feature>
<gene>
    <name evidence="3" type="ORF">DTL70_22605</name>
</gene>
<protein>
    <recommendedName>
        <fullName evidence="5">HD domain-containing protein</fullName>
    </recommendedName>
</protein>
<feature type="transmembrane region" description="Helical" evidence="2">
    <location>
        <begin position="159"/>
        <end position="180"/>
    </location>
</feature>
<keyword evidence="2" id="KW-0472">Membrane</keyword>
<dbReference type="CDD" id="cd00077">
    <property type="entry name" value="HDc"/>
    <property type="match status" value="1"/>
</dbReference>
<evidence type="ECO:0000313" key="3">
    <source>
        <dbReference type="EMBL" id="RCG19556.1"/>
    </source>
</evidence>
<dbReference type="Gene3D" id="1.10.3210.10">
    <property type="entry name" value="Hypothetical protein af1432"/>
    <property type="match status" value="1"/>
</dbReference>
<comment type="caution">
    <text evidence="3">The sequence shown here is derived from an EMBL/GenBank/DDBJ whole genome shotgun (WGS) entry which is preliminary data.</text>
</comment>
<evidence type="ECO:0008006" key="5">
    <source>
        <dbReference type="Google" id="ProtNLM"/>
    </source>
</evidence>
<feature type="region of interest" description="Disordered" evidence="1">
    <location>
        <begin position="189"/>
        <end position="219"/>
    </location>
</feature>
<feature type="transmembrane region" description="Helical" evidence="2">
    <location>
        <begin position="68"/>
        <end position="87"/>
    </location>
</feature>
<keyword evidence="2" id="KW-1133">Transmembrane helix</keyword>
<feature type="compositionally biased region" description="Low complexity" evidence="1">
    <location>
        <begin position="195"/>
        <end position="219"/>
    </location>
</feature>
<feature type="region of interest" description="Disordered" evidence="1">
    <location>
        <begin position="225"/>
        <end position="244"/>
    </location>
</feature>
<dbReference type="SUPFAM" id="SSF109604">
    <property type="entry name" value="HD-domain/PDEase-like"/>
    <property type="match status" value="1"/>
</dbReference>
<feature type="transmembrane region" description="Helical" evidence="2">
    <location>
        <begin position="132"/>
        <end position="153"/>
    </location>
</feature>
<feature type="compositionally biased region" description="Low complexity" evidence="1">
    <location>
        <begin position="225"/>
        <end position="238"/>
    </location>
</feature>
<dbReference type="Proteomes" id="UP000252914">
    <property type="component" value="Unassembled WGS sequence"/>
</dbReference>
<keyword evidence="2" id="KW-0812">Transmembrane</keyword>
<feature type="transmembrane region" description="Helical" evidence="2">
    <location>
        <begin position="37"/>
        <end position="56"/>
    </location>
</feature>
<accession>A0A367EN61</accession>
<evidence type="ECO:0000256" key="2">
    <source>
        <dbReference type="SAM" id="Phobius"/>
    </source>
</evidence>
<organism evidence="3 4">
    <name type="scientific">Streptomyces diacarni</name>
    <dbReference type="NCBI Taxonomy" id="2800381"/>
    <lineage>
        <taxon>Bacteria</taxon>
        <taxon>Bacillati</taxon>
        <taxon>Actinomycetota</taxon>
        <taxon>Actinomycetes</taxon>
        <taxon>Kitasatosporales</taxon>
        <taxon>Streptomycetaceae</taxon>
        <taxon>Streptomyces</taxon>
    </lineage>
</organism>
<reference evidence="3 4" key="1">
    <citation type="submission" date="2018-06" db="EMBL/GenBank/DDBJ databases">
        <title>Streptomyces reniochalinae sp. nov. and Streptomyces diacarnus sp. nov. from marine sponges.</title>
        <authorList>
            <person name="Li L."/>
        </authorList>
    </citation>
    <scope>NUCLEOTIDE SEQUENCE [LARGE SCALE GENOMIC DNA]</scope>
    <source>
        <strain evidence="3 4">LHW51701</strain>
    </source>
</reference>
<sequence length="501" mass="49723">MRAAADRRLAAGIVAWVYAAAAALAVAALCVTLWRGAARPGTAVAFGLVVAVGELARVRLPQAEACGGAGRSTGLVCGAGALGYALLGAVEEAPLWQWAAQAVTVALVGSLVGSVPHVALGQAPSPWAAGRLTLGVAFAATCGQSLSPGGVFAPAVGRGVLFTLSLLLLALLAGCVDAFLAAATAATAAPPPTATPATGPTTAPGTASPTGPLAVAPATLPPAAADPATATRTAVPPAQGGAVAEGATRPYGPLLRAQLRARLVTVPAVAATAVLLALAFASAGLWALPVCCTPLLLTQVVLRRRAPVRATRRRTLASLAKTPEVAGCTPRGRARRVADLSRAVGRELGLSGGELTAVEYAALVHDVGQLSLTGPAHRGATAGQALGSRRGVALSGGAVVRQTGVGGRVATAVEAQADPYREQSLTARVVRTVNAYEDLLTAYGGHGHVAAPDGGGAAEGPAAAAGPRERALRALRGATARDHEPRVVEALSRVVSRCPVV</sequence>
<dbReference type="InterPro" id="IPR003607">
    <property type="entry name" value="HD/PDEase_dom"/>
</dbReference>
<evidence type="ECO:0000313" key="4">
    <source>
        <dbReference type="Proteomes" id="UP000252914"/>
    </source>
</evidence>
<name>A0A367EN61_9ACTN</name>
<dbReference type="EMBL" id="QOIN01000048">
    <property type="protein sequence ID" value="RCG19556.1"/>
    <property type="molecule type" value="Genomic_DNA"/>
</dbReference>
<evidence type="ECO:0000256" key="1">
    <source>
        <dbReference type="SAM" id="MobiDB-lite"/>
    </source>
</evidence>